<dbReference type="PANTHER" id="PTHR13068">
    <property type="entry name" value="CGI-12 PROTEIN-RELATED"/>
    <property type="match status" value="1"/>
</dbReference>
<proteinExistence type="inferred from homology"/>
<keyword evidence="3" id="KW-0809">Transit peptide</keyword>
<dbReference type="Pfam" id="PF02536">
    <property type="entry name" value="mTERF"/>
    <property type="match status" value="1"/>
</dbReference>
<gene>
    <name evidence="4" type="ORF">CKAN_01785400</name>
</gene>
<evidence type="ECO:0000256" key="3">
    <source>
        <dbReference type="ARBA" id="ARBA00022946"/>
    </source>
</evidence>
<sequence length="285" mass="32633">MTMSLFGGCVSFLSSPDHLKRCKRDEAFVFLLPLRLQSGFEDTHIKKLISKLPRFLNSKVEKTLKPKFIFFQELGLSGASFADLVAKNPALLNGSIDNRIRPRIDFLRTLVQNDDDVIRVIKRGGWLLHFNLHKIIMPNIEILRRYGASDSQISSCLVLHTRIFTHNPDRLEDVAVRVEQIGFKRGSPMFFRATYALCSLSKATLDAKVKMLKSFGWSEEDVFSAFLKAPLFLAVSERKFRASMRFFLDELGCEPLELRVAPHVIYVQFGEEVATSTYFFEDLEV</sequence>
<dbReference type="AlphaFoldDB" id="A0A443PDI5"/>
<dbReference type="Gene3D" id="1.25.70.10">
    <property type="entry name" value="Transcription termination factor 3, mitochondrial"/>
    <property type="match status" value="1"/>
</dbReference>
<dbReference type="InterPro" id="IPR038538">
    <property type="entry name" value="MTERF_sf"/>
</dbReference>
<evidence type="ECO:0000313" key="4">
    <source>
        <dbReference type="EMBL" id="RWR88814.1"/>
    </source>
</evidence>
<name>A0A443PDI5_9MAGN</name>
<dbReference type="GO" id="GO:0006353">
    <property type="term" value="P:DNA-templated transcription termination"/>
    <property type="evidence" value="ECO:0007669"/>
    <property type="project" value="UniProtKB-KW"/>
</dbReference>
<dbReference type="InterPro" id="IPR003690">
    <property type="entry name" value="MTERF"/>
</dbReference>
<dbReference type="FunFam" id="1.25.70.10:FF:000001">
    <property type="entry name" value="Mitochondrial transcription termination factor-like"/>
    <property type="match status" value="1"/>
</dbReference>
<dbReference type="OrthoDB" id="637682at2759"/>
<accession>A0A443PDI5</accession>
<comment type="similarity">
    <text evidence="1">Belongs to the mTERF family.</text>
</comment>
<keyword evidence="2" id="KW-0805">Transcription regulation</keyword>
<keyword evidence="2" id="KW-0806">Transcription termination</keyword>
<dbReference type="PANTHER" id="PTHR13068:SF173">
    <property type="entry name" value="EMB|CAB62602.1"/>
    <property type="match status" value="1"/>
</dbReference>
<organism evidence="4 5">
    <name type="scientific">Cinnamomum micranthum f. kanehirae</name>
    <dbReference type="NCBI Taxonomy" id="337451"/>
    <lineage>
        <taxon>Eukaryota</taxon>
        <taxon>Viridiplantae</taxon>
        <taxon>Streptophyta</taxon>
        <taxon>Embryophyta</taxon>
        <taxon>Tracheophyta</taxon>
        <taxon>Spermatophyta</taxon>
        <taxon>Magnoliopsida</taxon>
        <taxon>Magnoliidae</taxon>
        <taxon>Laurales</taxon>
        <taxon>Lauraceae</taxon>
        <taxon>Cinnamomum</taxon>
    </lineage>
</organism>
<keyword evidence="2" id="KW-0804">Transcription</keyword>
<dbReference type="EMBL" id="QPKB01000007">
    <property type="protein sequence ID" value="RWR88814.1"/>
    <property type="molecule type" value="Genomic_DNA"/>
</dbReference>
<protein>
    <submittedName>
        <fullName evidence="4">Mitochodrial transcription termination factor-related</fullName>
    </submittedName>
</protein>
<evidence type="ECO:0000256" key="2">
    <source>
        <dbReference type="ARBA" id="ARBA00022472"/>
    </source>
</evidence>
<evidence type="ECO:0000313" key="5">
    <source>
        <dbReference type="Proteomes" id="UP000283530"/>
    </source>
</evidence>
<dbReference type="Proteomes" id="UP000283530">
    <property type="component" value="Unassembled WGS sequence"/>
</dbReference>
<comment type="caution">
    <text evidence="4">The sequence shown here is derived from an EMBL/GenBank/DDBJ whole genome shotgun (WGS) entry which is preliminary data.</text>
</comment>
<evidence type="ECO:0000256" key="1">
    <source>
        <dbReference type="ARBA" id="ARBA00007692"/>
    </source>
</evidence>
<dbReference type="SMART" id="SM00733">
    <property type="entry name" value="Mterf"/>
    <property type="match status" value="5"/>
</dbReference>
<reference evidence="4 5" key="1">
    <citation type="journal article" date="2019" name="Nat. Plants">
        <title>Stout camphor tree genome fills gaps in understanding of flowering plant genome evolution.</title>
        <authorList>
            <person name="Chaw S.M."/>
            <person name="Liu Y.C."/>
            <person name="Wu Y.W."/>
            <person name="Wang H.Y."/>
            <person name="Lin C.I."/>
            <person name="Wu C.S."/>
            <person name="Ke H.M."/>
            <person name="Chang L.Y."/>
            <person name="Hsu C.Y."/>
            <person name="Yang H.T."/>
            <person name="Sudianto E."/>
            <person name="Hsu M.H."/>
            <person name="Wu K.P."/>
            <person name="Wang L.N."/>
            <person name="Leebens-Mack J.H."/>
            <person name="Tsai I.J."/>
        </authorList>
    </citation>
    <scope>NUCLEOTIDE SEQUENCE [LARGE SCALE GENOMIC DNA]</scope>
    <source>
        <strain evidence="5">cv. Chaw 1501</strain>
        <tissue evidence="4">Young leaves</tissue>
    </source>
</reference>
<keyword evidence="5" id="KW-1185">Reference proteome</keyword>
<dbReference type="GO" id="GO:0003676">
    <property type="term" value="F:nucleic acid binding"/>
    <property type="evidence" value="ECO:0007669"/>
    <property type="project" value="InterPro"/>
</dbReference>